<evidence type="ECO:0000256" key="1">
    <source>
        <dbReference type="ARBA" id="ARBA00022801"/>
    </source>
</evidence>
<evidence type="ECO:0000313" key="7">
    <source>
        <dbReference type="Proteomes" id="UP000479938"/>
    </source>
</evidence>
<reference evidence="6 7" key="1">
    <citation type="submission" date="2020-02" db="EMBL/GenBank/DDBJ databases">
        <authorList>
            <person name="Criscuolo A."/>
        </authorList>
    </citation>
    <scope>NUCLEOTIDE SEQUENCE [LARGE SCALE GENOMIC DNA]</scope>
    <source>
        <strain evidence="6">CIP105534</strain>
    </source>
</reference>
<keyword evidence="7" id="KW-1185">Reference proteome</keyword>
<feature type="active site" description="Nucleophile" evidence="3">
    <location>
        <position position="118"/>
    </location>
</feature>
<evidence type="ECO:0000256" key="4">
    <source>
        <dbReference type="PIRSR" id="PIRSR610905-2"/>
    </source>
</evidence>
<dbReference type="Proteomes" id="UP000479938">
    <property type="component" value="Unassembled WGS sequence"/>
</dbReference>
<accession>A0A6J4GFD8</accession>
<dbReference type="EC" id="3.2.1.-" evidence="6"/>
<gene>
    <name evidence="6" type="ORF">FLA105534_01423</name>
</gene>
<keyword evidence="5" id="KW-0732">Signal</keyword>
<dbReference type="PANTHER" id="PTHR36845">
    <property type="entry name" value="HYDROLASE, PUTATIVE (AFU_ORTHOLOGUE AFUA_7G05090)-RELATED"/>
    <property type="match status" value="1"/>
</dbReference>
<dbReference type="PROSITE" id="PS51257">
    <property type="entry name" value="PROKAR_LIPOPROTEIN"/>
    <property type="match status" value="1"/>
</dbReference>
<comment type="similarity">
    <text evidence="2">Belongs to the glycosyl hydrolase 88 family.</text>
</comment>
<feature type="binding site" evidence="4">
    <location>
        <position position="118"/>
    </location>
    <ligand>
        <name>substrate</name>
    </ligand>
</feature>
<feature type="binding site" evidence="4">
    <location>
        <position position="250"/>
    </location>
    <ligand>
        <name>substrate</name>
    </ligand>
</feature>
<evidence type="ECO:0000256" key="3">
    <source>
        <dbReference type="PIRSR" id="PIRSR610905-1"/>
    </source>
</evidence>
<protein>
    <submittedName>
        <fullName evidence="6">Unsaturated glucuronyl hydrolase</fullName>
        <ecNumber evidence="6">3.2.1.-</ecNumber>
    </submittedName>
</protein>
<keyword evidence="1 6" id="KW-0378">Hydrolase</keyword>
<feature type="chain" id="PRO_5026816867" evidence="5">
    <location>
        <begin position="20"/>
        <end position="394"/>
    </location>
</feature>
<feature type="binding site" evidence="4">
    <location>
        <position position="238"/>
    </location>
    <ligand>
        <name>substrate</name>
    </ligand>
</feature>
<feature type="active site" description="Proton donor" evidence="3">
    <location>
        <position position="178"/>
    </location>
</feature>
<feature type="binding site" evidence="4">
    <location>
        <position position="178"/>
    </location>
    <ligand>
        <name>substrate</name>
    </ligand>
</feature>
<dbReference type="GO" id="GO:0000272">
    <property type="term" value="P:polysaccharide catabolic process"/>
    <property type="evidence" value="ECO:0007669"/>
    <property type="project" value="TreeGrafter"/>
</dbReference>
<dbReference type="PANTHER" id="PTHR36845:SF1">
    <property type="entry name" value="HYDROLASE, PUTATIVE (AFU_ORTHOLOGUE AFUA_7G05090)-RELATED"/>
    <property type="match status" value="1"/>
</dbReference>
<evidence type="ECO:0000256" key="5">
    <source>
        <dbReference type="SAM" id="SignalP"/>
    </source>
</evidence>
<proteinExistence type="inferred from homology"/>
<dbReference type="GO" id="GO:0052757">
    <property type="term" value="F:chondroitin hydrolase activity"/>
    <property type="evidence" value="ECO:0007669"/>
    <property type="project" value="TreeGrafter"/>
</dbReference>
<organism evidence="6 7">
    <name type="scientific">Flavobacterium bizetiae</name>
    <dbReference type="NCBI Taxonomy" id="2704140"/>
    <lineage>
        <taxon>Bacteria</taxon>
        <taxon>Pseudomonadati</taxon>
        <taxon>Bacteroidota</taxon>
        <taxon>Flavobacteriia</taxon>
        <taxon>Flavobacteriales</taxon>
        <taxon>Flavobacteriaceae</taxon>
        <taxon>Flavobacterium</taxon>
    </lineage>
</organism>
<dbReference type="EMBL" id="CADCSU010000065">
    <property type="protein sequence ID" value="CAA9197003.1"/>
    <property type="molecule type" value="Genomic_DNA"/>
</dbReference>
<dbReference type="InterPro" id="IPR052369">
    <property type="entry name" value="UG_Glycosaminoglycan_Hydrolase"/>
</dbReference>
<feature type="binding site" evidence="4">
    <location>
        <position position="254"/>
    </location>
    <ligand>
        <name>substrate</name>
    </ligand>
</feature>
<dbReference type="Gene3D" id="1.50.10.10">
    <property type="match status" value="1"/>
</dbReference>
<dbReference type="Pfam" id="PF07470">
    <property type="entry name" value="Glyco_hydro_88"/>
    <property type="match status" value="1"/>
</dbReference>
<feature type="signal peptide" evidence="5">
    <location>
        <begin position="1"/>
        <end position="19"/>
    </location>
</feature>
<sequence>MSKISFFALVLGFALLAQSCKSGINSTTKSTSATAENLLETRYKMLLDYPVDSMSMPRSMNIKTNEIKKVPSRDWTSGFFAGNLWQLYRLTGNEAYKKQAEKWTPFSKKESVNRNSHDVGFKVYCSYGEALKVANKQEYKDVIIKGAETLCTRFDAKVGAIRSWDFNKEIWDYPVIIDNMMNLELLFEATKLSGNKKYQDIAIQHANTTLKNQFREDNSCYHVIDYNPATGAVRKKTTLQGYNDDSVWARGQGWAVYGFTMSYRYTKDPAYLKQAEATAKFFMNDKNLPEDGIPYWDFRDPAIPNSARDVSAATVMASALYELYDYTKNKSYLAFAEKIIASLHSDKYILDPKINAPFIFDHSTGNWPKHDEIDEPIIYADYYFLEALLRKVAK</sequence>
<dbReference type="RefSeq" id="WP_173970108.1">
    <property type="nucleotide sequence ID" value="NZ_CADCSU010000065.1"/>
</dbReference>
<dbReference type="AlphaFoldDB" id="A0A6J4GFD8"/>
<dbReference type="InterPro" id="IPR012341">
    <property type="entry name" value="6hp_glycosidase-like_sf"/>
</dbReference>
<dbReference type="SUPFAM" id="SSF48208">
    <property type="entry name" value="Six-hairpin glycosidases"/>
    <property type="match status" value="1"/>
</dbReference>
<keyword evidence="6" id="KW-0326">Glycosidase</keyword>
<dbReference type="InterPro" id="IPR010905">
    <property type="entry name" value="Glyco_hydro_88"/>
</dbReference>
<name>A0A6J4GFD8_9FLAO</name>
<dbReference type="InterPro" id="IPR008928">
    <property type="entry name" value="6-hairpin_glycosidase_sf"/>
</dbReference>
<evidence type="ECO:0000313" key="6">
    <source>
        <dbReference type="EMBL" id="CAA9197003.1"/>
    </source>
</evidence>
<evidence type="ECO:0000256" key="2">
    <source>
        <dbReference type="ARBA" id="ARBA00038358"/>
    </source>
</evidence>